<evidence type="ECO:0000313" key="6">
    <source>
        <dbReference type="Proteomes" id="UP000002279"/>
    </source>
</evidence>
<dbReference type="PANTHER" id="PTHR21027">
    <property type="entry name" value="TRNA-SPLICING ENDONUCLEASE SUBUNIT SEN54"/>
    <property type="match status" value="1"/>
</dbReference>
<keyword evidence="2" id="KW-0819">tRNA processing</keyword>
<dbReference type="InParanoid" id="A0A6I8NXC4"/>
<dbReference type="GeneTree" id="ENSGT00390000004214"/>
<dbReference type="Ensembl" id="ENSOANT00000068290.1">
    <property type="protein sequence ID" value="ENSOANP00000045093.1"/>
    <property type="gene ID" value="ENSOANG00000044411.1"/>
</dbReference>
<feature type="domain" description="tRNA-splicing endonuclease subunit Sen54 N-terminal" evidence="4">
    <location>
        <begin position="56"/>
        <end position="122"/>
    </location>
</feature>
<feature type="region of interest" description="Disordered" evidence="3">
    <location>
        <begin position="171"/>
        <end position="193"/>
    </location>
</feature>
<dbReference type="PANTHER" id="PTHR21027:SF1">
    <property type="entry name" value="TRNA-SPLICING ENDONUCLEASE SUBUNIT SEN54"/>
    <property type="match status" value="1"/>
</dbReference>
<feature type="region of interest" description="Disordered" evidence="3">
    <location>
        <begin position="315"/>
        <end position="336"/>
    </location>
</feature>
<dbReference type="InterPro" id="IPR024337">
    <property type="entry name" value="tRNA_splic_suSen54"/>
</dbReference>
<evidence type="ECO:0000313" key="5">
    <source>
        <dbReference type="Ensembl" id="ENSOANP00000045093.1"/>
    </source>
</evidence>
<keyword evidence="6" id="KW-1185">Reference proteome</keyword>
<feature type="compositionally biased region" description="Basic and acidic residues" evidence="3">
    <location>
        <begin position="319"/>
        <end position="333"/>
    </location>
</feature>
<dbReference type="OMA" id="AMVLQHI"/>
<gene>
    <name evidence="5" type="primary">TSEN54</name>
</gene>
<dbReference type="FunCoup" id="A0A6I8NXC4">
    <property type="interactions" value="1096"/>
</dbReference>
<feature type="compositionally biased region" description="Pro residues" evidence="3">
    <location>
        <begin position="1"/>
        <end position="10"/>
    </location>
</feature>
<sequence length="501" mass="55276">PRPGPGPGPPSELFAARSRARAPKPPPRARGQKDFVPDGSEAQAERLRRCRDQQWRLLAEQRVERLGSLVTAEWRPEEDVVELKSAAGKFWQTMGFSEQGRQRLHPEEALYLLECGSIQLFYRDLPLSIQEAYETLLAPGSASFLQYQVFSHLKRLGFVVRRFQAGWGSTVPLWRPDSPGSRSSTRSDGKKPQAVGILCPEVSGIPAGVPEDPMAPSPDGASPRQSCPQAEKGKGGDPPETCGEGPGGLSQPREPEGPTPGDRAGEDARPLSGRFRQILFPNVAPDCTRALLPAPASELLPPHVAGREVDVGPWRQRLNRREDKGSRRERREPAGCFRSSVNADPEVRRCPGWRDYKALLRRRQLLQADHSHPPHLWEQPVTPLSEPGRATTPEAVLQQIAVLQPSRLADGAACLDNPQDLAISFDVYQADAVASFRKNSPGQPYARMCVCSFDEALPDLRAIKQLSYQSGNVPLVFAVVEHGDIAFYSFRDFMLPTDLAH</sequence>
<comment type="similarity">
    <text evidence="1">Belongs to the SEN54 family.</text>
</comment>
<proteinExistence type="inferred from homology"/>
<dbReference type="Proteomes" id="UP000002279">
    <property type="component" value="Unplaced"/>
</dbReference>
<feature type="region of interest" description="Disordered" evidence="3">
    <location>
        <begin position="1"/>
        <end position="42"/>
    </location>
</feature>
<evidence type="ECO:0000259" key="4">
    <source>
        <dbReference type="Pfam" id="PF12928"/>
    </source>
</evidence>
<accession>A0A6I8NXC4</accession>
<name>A0A6I8NXC4_ORNAN</name>
<organism evidence="5 6">
    <name type="scientific">Ornithorhynchus anatinus</name>
    <name type="common">Duckbill platypus</name>
    <dbReference type="NCBI Taxonomy" id="9258"/>
    <lineage>
        <taxon>Eukaryota</taxon>
        <taxon>Metazoa</taxon>
        <taxon>Chordata</taxon>
        <taxon>Craniata</taxon>
        <taxon>Vertebrata</taxon>
        <taxon>Euteleostomi</taxon>
        <taxon>Mammalia</taxon>
        <taxon>Monotremata</taxon>
        <taxon>Ornithorhynchidae</taxon>
        <taxon>Ornithorhynchus</taxon>
    </lineage>
</organism>
<evidence type="ECO:0000256" key="2">
    <source>
        <dbReference type="ARBA" id="ARBA00022694"/>
    </source>
</evidence>
<dbReference type="InterPro" id="IPR024336">
    <property type="entry name" value="tRNA_splic_suSen54_N"/>
</dbReference>
<dbReference type="GO" id="GO:0000379">
    <property type="term" value="P:tRNA-type intron splice site recognition and cleavage"/>
    <property type="evidence" value="ECO:0000318"/>
    <property type="project" value="GO_Central"/>
</dbReference>
<dbReference type="AlphaFoldDB" id="A0A6I8NXC4"/>
<reference evidence="5" key="1">
    <citation type="submission" date="2025-08" db="UniProtKB">
        <authorList>
            <consortium name="Ensembl"/>
        </authorList>
    </citation>
    <scope>IDENTIFICATION</scope>
    <source>
        <strain evidence="5">Glennie</strain>
    </source>
</reference>
<dbReference type="Bgee" id="ENSOANG00000044411">
    <property type="expression patterns" value="Expressed in heart and 7 other cell types or tissues"/>
</dbReference>
<dbReference type="Pfam" id="PF12928">
    <property type="entry name" value="tRNA_int_end_N2"/>
    <property type="match status" value="1"/>
</dbReference>
<evidence type="ECO:0000256" key="1">
    <source>
        <dbReference type="ARBA" id="ARBA00005736"/>
    </source>
</evidence>
<protein>
    <submittedName>
        <fullName evidence="5">tRNA splicing endonuclease subunit 54</fullName>
    </submittedName>
</protein>
<reference evidence="5" key="2">
    <citation type="submission" date="2025-09" db="UniProtKB">
        <authorList>
            <consortium name="Ensembl"/>
        </authorList>
    </citation>
    <scope>IDENTIFICATION</scope>
    <source>
        <strain evidence="5">Glennie</strain>
    </source>
</reference>
<dbReference type="GO" id="GO:0000214">
    <property type="term" value="C:tRNA-intron endonuclease complex"/>
    <property type="evidence" value="ECO:0000318"/>
    <property type="project" value="GO_Central"/>
</dbReference>
<evidence type="ECO:0000256" key="3">
    <source>
        <dbReference type="SAM" id="MobiDB-lite"/>
    </source>
</evidence>
<feature type="region of interest" description="Disordered" evidence="3">
    <location>
        <begin position="205"/>
        <end position="269"/>
    </location>
</feature>